<reference evidence="1 2" key="1">
    <citation type="submission" date="2013-11" db="EMBL/GenBank/DDBJ databases">
        <title>Metagenomic analysis of a methanogenic consortium involved in long chain n-alkane degradation.</title>
        <authorList>
            <person name="Davidova I.A."/>
            <person name="Callaghan A.V."/>
            <person name="Wawrik B."/>
            <person name="Pruitt S."/>
            <person name="Marks C."/>
            <person name="Duncan K.E."/>
            <person name="Suflita J.M."/>
        </authorList>
    </citation>
    <scope>NUCLEOTIDE SEQUENCE [LARGE SCALE GENOMIC DNA]</scope>
    <source>
        <strain evidence="1 2">SPR</strain>
    </source>
</reference>
<proteinExistence type="predicted"/>
<dbReference type="RefSeq" id="WP_231688306.1">
    <property type="nucleotide sequence ID" value="NZ_AZAC01000011.1"/>
</dbReference>
<keyword evidence="2" id="KW-1185">Reference proteome</keyword>
<gene>
    <name evidence="1" type="ORF">X474_09070</name>
</gene>
<organism evidence="1 2">
    <name type="scientific">Dethiosulfatarculus sandiegensis</name>
    <dbReference type="NCBI Taxonomy" id="1429043"/>
    <lineage>
        <taxon>Bacteria</taxon>
        <taxon>Pseudomonadati</taxon>
        <taxon>Thermodesulfobacteriota</taxon>
        <taxon>Desulfarculia</taxon>
        <taxon>Desulfarculales</taxon>
        <taxon>Desulfarculaceae</taxon>
        <taxon>Dethiosulfatarculus</taxon>
    </lineage>
</organism>
<name>A0A0D2J7H8_9BACT</name>
<dbReference type="InParanoid" id="A0A0D2J7H8"/>
<dbReference type="AlphaFoldDB" id="A0A0D2J7H8"/>
<evidence type="ECO:0000313" key="1">
    <source>
        <dbReference type="EMBL" id="KIX14164.1"/>
    </source>
</evidence>
<dbReference type="EMBL" id="AZAC01000011">
    <property type="protein sequence ID" value="KIX14164.1"/>
    <property type="molecule type" value="Genomic_DNA"/>
</dbReference>
<evidence type="ECO:0000313" key="2">
    <source>
        <dbReference type="Proteomes" id="UP000032233"/>
    </source>
</evidence>
<sequence>MQTKRPNCFKCRHFALTWQKQRPYICKAMGFQSRTIPWQVVVRTSGKPCLLYSPKPEKPPKRPGKWV</sequence>
<protein>
    <submittedName>
        <fullName evidence="1">Uracil-DNA glycosylase</fullName>
    </submittedName>
</protein>
<comment type="caution">
    <text evidence="1">The sequence shown here is derived from an EMBL/GenBank/DDBJ whole genome shotgun (WGS) entry which is preliminary data.</text>
</comment>
<dbReference type="Proteomes" id="UP000032233">
    <property type="component" value="Unassembled WGS sequence"/>
</dbReference>
<dbReference type="STRING" id="1429043.X474_09070"/>
<accession>A0A0D2J7H8</accession>